<sequence length="367" mass="42661">MEVSMKEWINIQNIVIDKSYGKLMVDELKSNTQDICNLLPEDICNKIEQCITMNKQGCVSKNRVHSMHKPHIQLTSKHNNIKFDVIDSMYLSEVKLMTASIEMYYVMVMSTITNNIYILFSSGTVLTRKDLYDNKELNTHLWLLIAKIIGIVKSNNKTKIILGGHSMGSAVSMYTGLLMYNNPKYKSIFIDNCYLFGTGAARWIINENNDFTNLPNIWQYIGGEIRRGKKITRLLLDCYSIHGDTDFTSYEPYYLLYSDVIDNNGEVTIAKAITLEDATEKQYVIEYPDKTTNICKKLHLWANYQKLLGMLYKDVELYTNNLSSSKKICHRNKSMSIRQSCNKEIYKRNQRSKTMRNRTLHNQFLKM</sequence>
<dbReference type="SUPFAM" id="SSF53474">
    <property type="entry name" value="alpha/beta-Hydrolases"/>
    <property type="match status" value="1"/>
</dbReference>
<organism evidence="1">
    <name type="scientific">viral metagenome</name>
    <dbReference type="NCBI Taxonomy" id="1070528"/>
    <lineage>
        <taxon>unclassified sequences</taxon>
        <taxon>metagenomes</taxon>
        <taxon>organismal metagenomes</taxon>
    </lineage>
</organism>
<protein>
    <submittedName>
        <fullName evidence="1">Uncharacterized protein</fullName>
    </submittedName>
</protein>
<accession>A0A6C0EAX4</accession>
<reference evidence="1" key="1">
    <citation type="journal article" date="2020" name="Nature">
        <title>Giant virus diversity and host interactions through global metagenomics.</title>
        <authorList>
            <person name="Schulz F."/>
            <person name="Roux S."/>
            <person name="Paez-Espino D."/>
            <person name="Jungbluth S."/>
            <person name="Walsh D.A."/>
            <person name="Denef V.J."/>
            <person name="McMahon K.D."/>
            <person name="Konstantinidis K.T."/>
            <person name="Eloe-Fadrosh E.A."/>
            <person name="Kyrpides N.C."/>
            <person name="Woyke T."/>
        </authorList>
    </citation>
    <scope>NUCLEOTIDE SEQUENCE</scope>
    <source>
        <strain evidence="1">GVMAG-M-3300023179-152</strain>
    </source>
</reference>
<dbReference type="InterPro" id="IPR029058">
    <property type="entry name" value="AB_hydrolase_fold"/>
</dbReference>
<evidence type="ECO:0000313" key="1">
    <source>
        <dbReference type="EMBL" id="QHT25543.1"/>
    </source>
</evidence>
<proteinExistence type="predicted"/>
<dbReference type="AlphaFoldDB" id="A0A6C0EAX4"/>
<dbReference type="EMBL" id="MN739770">
    <property type="protein sequence ID" value="QHT25543.1"/>
    <property type="molecule type" value="Genomic_DNA"/>
</dbReference>
<name>A0A6C0EAX4_9ZZZZ</name>